<name>A0AA36DA49_9BILA</name>
<evidence type="ECO:0000259" key="2">
    <source>
        <dbReference type="Pfam" id="PF13598"/>
    </source>
</evidence>
<dbReference type="EMBL" id="CATQJA010002665">
    <property type="protein sequence ID" value="CAJ0583576.1"/>
    <property type="molecule type" value="Genomic_DNA"/>
</dbReference>
<dbReference type="InterPro" id="IPR037291">
    <property type="entry name" value="DUF4139"/>
</dbReference>
<dbReference type="InterPro" id="IPR025554">
    <property type="entry name" value="DUF4140"/>
</dbReference>
<feature type="non-terminal residue" evidence="4">
    <location>
        <position position="1"/>
    </location>
</feature>
<proteinExistence type="predicted"/>
<evidence type="ECO:0000256" key="1">
    <source>
        <dbReference type="SAM" id="Coils"/>
    </source>
</evidence>
<keyword evidence="1" id="KW-0175">Coiled coil</keyword>
<sequence>MSSVQMIECRSAPIERVTVFNDRAEIRRNFSIKLEAGMNDINIINLPGDIADDSVRISGSGDALIHEVQIAWKEATAKEKDCSKASELRQKVEEEERELKTINIKKTILQKKKAALDELINKLGNTDGIRSIQISNETFNSVNTLFAFYAEQFEGLSVEESKLEDVQKEHQERLNNYQTELHRYTFPGSVKVISIVLEAAEAGEVSLTVSYQVFNASWRPAYDIRVENKEEKHMNITYYGRVQQGSGEDWANCQLVLSTAQPSAGGTIPELGTMDVSLYVKPEPMENQAYGGRGLFTKSCVQQEACYSVCLDAAPYMNHAVTSMAAPERMRRAMKTVTATVQEQALSSEFIIARPAVIPPDNSEHKVTIGAASFVPKLNFECVPAKNNNVFLTAAAVNSSNLPFLPGEAAVFLDTNFINKSQLKAVSPGEHFNVSLGVDASIKVDYKPAHDKKGQSGLITKTSSTQRHQKVVIKNTKKESVLVTIHEQIPRSTDEKITVKVLSPTAPVKSADEGAGKEEGAFINAATNNLEVTVSIPEHDKKELDIKYQIDFPGGEKLDYNEKY</sequence>
<dbReference type="Pfam" id="PF13600">
    <property type="entry name" value="DUF4140"/>
    <property type="match status" value="1"/>
</dbReference>
<evidence type="ECO:0000259" key="3">
    <source>
        <dbReference type="Pfam" id="PF13600"/>
    </source>
</evidence>
<comment type="caution">
    <text evidence="4">The sequence shown here is derived from an EMBL/GenBank/DDBJ whole genome shotgun (WGS) entry which is preliminary data.</text>
</comment>
<reference evidence="4" key="1">
    <citation type="submission" date="2023-06" db="EMBL/GenBank/DDBJ databases">
        <authorList>
            <person name="Delattre M."/>
        </authorList>
    </citation>
    <scope>NUCLEOTIDE SEQUENCE</scope>
    <source>
        <strain evidence="4">AF72</strain>
    </source>
</reference>
<dbReference type="Proteomes" id="UP001177023">
    <property type="component" value="Unassembled WGS sequence"/>
</dbReference>
<dbReference type="NCBIfam" id="TIGR02231">
    <property type="entry name" value="mucoidy inhibitor MuiA family protein"/>
    <property type="match status" value="1"/>
</dbReference>
<feature type="coiled-coil region" evidence="1">
    <location>
        <begin position="75"/>
        <end position="112"/>
    </location>
</feature>
<evidence type="ECO:0008006" key="6">
    <source>
        <dbReference type="Google" id="ProtNLM"/>
    </source>
</evidence>
<protein>
    <recommendedName>
        <fullName evidence="6">Protein F37C4.5</fullName>
    </recommendedName>
</protein>
<dbReference type="Pfam" id="PF13598">
    <property type="entry name" value="DUF4139"/>
    <property type="match status" value="1"/>
</dbReference>
<feature type="domain" description="DUF4139" evidence="2">
    <location>
        <begin position="207"/>
        <end position="553"/>
    </location>
</feature>
<feature type="domain" description="DUF4140" evidence="3">
    <location>
        <begin position="17"/>
        <end position="116"/>
    </location>
</feature>
<accession>A0AA36DA49</accession>
<dbReference type="AlphaFoldDB" id="A0AA36DA49"/>
<gene>
    <name evidence="4" type="ORF">MSPICULIGERA_LOCUS21648</name>
</gene>
<dbReference type="PANTHER" id="PTHR31005">
    <property type="entry name" value="DUF4139 DOMAIN-CONTAINING PROTEIN"/>
    <property type="match status" value="1"/>
</dbReference>
<organism evidence="4 5">
    <name type="scientific">Mesorhabditis spiculigera</name>
    <dbReference type="NCBI Taxonomy" id="96644"/>
    <lineage>
        <taxon>Eukaryota</taxon>
        <taxon>Metazoa</taxon>
        <taxon>Ecdysozoa</taxon>
        <taxon>Nematoda</taxon>
        <taxon>Chromadorea</taxon>
        <taxon>Rhabditida</taxon>
        <taxon>Rhabditina</taxon>
        <taxon>Rhabditomorpha</taxon>
        <taxon>Rhabditoidea</taxon>
        <taxon>Rhabditidae</taxon>
        <taxon>Mesorhabditinae</taxon>
        <taxon>Mesorhabditis</taxon>
    </lineage>
</organism>
<evidence type="ECO:0000313" key="4">
    <source>
        <dbReference type="EMBL" id="CAJ0583576.1"/>
    </source>
</evidence>
<evidence type="ECO:0000313" key="5">
    <source>
        <dbReference type="Proteomes" id="UP001177023"/>
    </source>
</evidence>
<dbReference type="PANTHER" id="PTHR31005:SF8">
    <property type="entry name" value="DUF4139 DOMAIN-CONTAINING PROTEIN"/>
    <property type="match status" value="1"/>
</dbReference>
<dbReference type="InterPro" id="IPR011935">
    <property type="entry name" value="CHP02231"/>
</dbReference>
<keyword evidence="5" id="KW-1185">Reference proteome</keyword>